<dbReference type="Pfam" id="PF04082">
    <property type="entry name" value="Fungal_trans"/>
    <property type="match status" value="1"/>
</dbReference>
<evidence type="ECO:0000259" key="7">
    <source>
        <dbReference type="SMART" id="SM00906"/>
    </source>
</evidence>
<dbReference type="InterPro" id="IPR051430">
    <property type="entry name" value="Fungal_TF_Env_Response"/>
</dbReference>
<accession>A0A5M3YWT0</accession>
<name>A0A5M3YWT0_ASPTE</name>
<dbReference type="InterPro" id="IPR007219">
    <property type="entry name" value="XnlR_reg_dom"/>
</dbReference>
<keyword evidence="1" id="KW-0479">Metal-binding</keyword>
<keyword evidence="5" id="KW-0804">Transcription</keyword>
<evidence type="ECO:0000256" key="4">
    <source>
        <dbReference type="ARBA" id="ARBA00023125"/>
    </source>
</evidence>
<comment type="caution">
    <text evidence="8">The sequence shown here is derived from an EMBL/GenBank/DDBJ whole genome shotgun (WGS) entry which is preliminary data.</text>
</comment>
<evidence type="ECO:0000313" key="9">
    <source>
        <dbReference type="Proteomes" id="UP000452235"/>
    </source>
</evidence>
<dbReference type="PANTHER" id="PTHR31944">
    <property type="entry name" value="HEME-RESPONSIVE ZINC FINGER TRANSCRIPTION FACTOR HAP1"/>
    <property type="match status" value="1"/>
</dbReference>
<evidence type="ECO:0000256" key="3">
    <source>
        <dbReference type="ARBA" id="ARBA00023015"/>
    </source>
</evidence>
<keyword evidence="2" id="KW-0862">Zinc</keyword>
<evidence type="ECO:0000256" key="1">
    <source>
        <dbReference type="ARBA" id="ARBA00022723"/>
    </source>
</evidence>
<evidence type="ECO:0000256" key="2">
    <source>
        <dbReference type="ARBA" id="ARBA00022833"/>
    </source>
</evidence>
<organism evidence="8 9">
    <name type="scientific">Aspergillus terreus</name>
    <dbReference type="NCBI Taxonomy" id="33178"/>
    <lineage>
        <taxon>Eukaryota</taxon>
        <taxon>Fungi</taxon>
        <taxon>Dikarya</taxon>
        <taxon>Ascomycota</taxon>
        <taxon>Pezizomycotina</taxon>
        <taxon>Eurotiomycetes</taxon>
        <taxon>Eurotiomycetidae</taxon>
        <taxon>Eurotiales</taxon>
        <taxon>Aspergillaceae</taxon>
        <taxon>Aspergillus</taxon>
        <taxon>Aspergillus subgen. Circumdati</taxon>
    </lineage>
</organism>
<dbReference type="SMART" id="SM00906">
    <property type="entry name" value="Fungal_trans"/>
    <property type="match status" value="1"/>
</dbReference>
<sequence length="597" mass="67354">MHKGRFFGQTHWVHGAAEYLKMMETVEPLLLDETSKVRHDVQKSKYLSHKIKLRRTPPWPTSPTTEMPTKDVADSLVEIYLRTFESVRRVLHIPSFRRDYEALWASDDPPDMAFVVQLKLVLSLGAAMYDDNFSLLPSAVRWVREAQTWFSEPASKSRLTMQFLQTNILLILARDVVGVSGTLVWISVGSLLRLAMFMGLHRDPSYLPGRRSTLTAEMHRRLWNTILEITLQTSLESGGPPLLSLDDFDTQPPGNFDDDQITTEDAAPRPPEEFTQMSIALALRKLFPLRLAILRFLNSIGAHKSYNETLRLDSELRSSYKSICRALQASRSQNGKQPSQFQTHILEWLVQQTFLALHVPFFTATMHETAFAFSRKVVIDSCIKAWCAIHPASSIMKSSLQADIAPTELQDMLRLVTCASGTVRYASMTICCLVSAELKTQIQEEERLGPVLLRGDLLSILDDAKDWIWRCIGTSEMNFKGYMLLCMTCAHIDALVRGTSKELIPGVLLKAAEDSAARCLALFQEKAGVDESECGIDFEEMSALSGDNLPDVLMGNWWFSMPYAQPNFDVTDSMNWVYNGMASSTQMQSTRSGGQIW</sequence>
<dbReference type="CDD" id="cd12148">
    <property type="entry name" value="fungal_TF_MHR"/>
    <property type="match status" value="1"/>
</dbReference>
<dbReference type="GO" id="GO:0000978">
    <property type="term" value="F:RNA polymerase II cis-regulatory region sequence-specific DNA binding"/>
    <property type="evidence" value="ECO:0007669"/>
    <property type="project" value="TreeGrafter"/>
</dbReference>
<evidence type="ECO:0000256" key="5">
    <source>
        <dbReference type="ARBA" id="ARBA00023163"/>
    </source>
</evidence>
<protein>
    <submittedName>
        <fullName evidence="8">Zn(II)2Cys6 transcription factor</fullName>
    </submittedName>
</protein>
<dbReference type="GO" id="GO:0005634">
    <property type="term" value="C:nucleus"/>
    <property type="evidence" value="ECO:0007669"/>
    <property type="project" value="TreeGrafter"/>
</dbReference>
<dbReference type="VEuPathDB" id="FungiDB:ATEG_02479"/>
<dbReference type="GO" id="GO:0006351">
    <property type="term" value="P:DNA-templated transcription"/>
    <property type="evidence" value="ECO:0007669"/>
    <property type="project" value="InterPro"/>
</dbReference>
<dbReference type="OrthoDB" id="4337792at2759"/>
<feature type="domain" description="Xylanolytic transcriptional activator regulatory" evidence="7">
    <location>
        <begin position="184"/>
        <end position="259"/>
    </location>
</feature>
<dbReference type="AlphaFoldDB" id="A0A5M3YWT0"/>
<evidence type="ECO:0000256" key="6">
    <source>
        <dbReference type="ARBA" id="ARBA00023242"/>
    </source>
</evidence>
<dbReference type="EMBL" id="BLJY01000002">
    <property type="protein sequence ID" value="GFF13467.1"/>
    <property type="molecule type" value="Genomic_DNA"/>
</dbReference>
<dbReference type="GO" id="GO:0008270">
    <property type="term" value="F:zinc ion binding"/>
    <property type="evidence" value="ECO:0007669"/>
    <property type="project" value="InterPro"/>
</dbReference>
<dbReference type="GO" id="GO:0001228">
    <property type="term" value="F:DNA-binding transcription activator activity, RNA polymerase II-specific"/>
    <property type="evidence" value="ECO:0007669"/>
    <property type="project" value="TreeGrafter"/>
</dbReference>
<keyword evidence="3" id="KW-0805">Transcription regulation</keyword>
<dbReference type="PANTHER" id="PTHR31944:SF131">
    <property type="entry name" value="HEME-RESPONSIVE ZINC FINGER TRANSCRIPTION FACTOR HAP1"/>
    <property type="match status" value="1"/>
</dbReference>
<gene>
    <name evidence="8" type="ORF">ATEIFO6365_0002057800</name>
</gene>
<evidence type="ECO:0000313" key="8">
    <source>
        <dbReference type="EMBL" id="GFF13467.1"/>
    </source>
</evidence>
<dbReference type="Proteomes" id="UP000452235">
    <property type="component" value="Unassembled WGS sequence"/>
</dbReference>
<keyword evidence="9" id="KW-1185">Reference proteome</keyword>
<reference evidence="8 9" key="1">
    <citation type="submission" date="2020-01" db="EMBL/GenBank/DDBJ databases">
        <title>Aspergillus terreus IFO 6365 whole genome shotgun sequence.</title>
        <authorList>
            <person name="Kanamasa S."/>
            <person name="Takahashi H."/>
        </authorList>
    </citation>
    <scope>NUCLEOTIDE SEQUENCE [LARGE SCALE GENOMIC DNA]</scope>
    <source>
        <strain evidence="8 9">IFO 6365</strain>
    </source>
</reference>
<keyword evidence="4" id="KW-0238">DNA-binding</keyword>
<keyword evidence="6" id="KW-0539">Nucleus</keyword>
<proteinExistence type="predicted"/>